<accession>A0A450SJR6</accession>
<proteinExistence type="predicted"/>
<sequence>MDGPTPARYNPVPMSTFVSTFLAEAIKFLLSGTHFFWALLFCLWIGWARSLSDLG</sequence>
<evidence type="ECO:0000256" key="1">
    <source>
        <dbReference type="SAM" id="Phobius"/>
    </source>
</evidence>
<evidence type="ECO:0000313" key="2">
    <source>
        <dbReference type="EMBL" id="VFJ53741.1"/>
    </source>
</evidence>
<name>A0A450SJR6_9GAMM</name>
<dbReference type="EMBL" id="CAADEY010000040">
    <property type="protein sequence ID" value="VFJ53741.1"/>
    <property type="molecule type" value="Genomic_DNA"/>
</dbReference>
<keyword evidence="1" id="KW-0812">Transmembrane</keyword>
<keyword evidence="1" id="KW-1133">Transmembrane helix</keyword>
<keyword evidence="1" id="KW-0472">Membrane</keyword>
<dbReference type="AlphaFoldDB" id="A0A450SJR6"/>
<organism evidence="2">
    <name type="scientific">Candidatus Kentrum sp. DK</name>
    <dbReference type="NCBI Taxonomy" id="2126562"/>
    <lineage>
        <taxon>Bacteria</taxon>
        <taxon>Pseudomonadati</taxon>
        <taxon>Pseudomonadota</taxon>
        <taxon>Gammaproteobacteria</taxon>
        <taxon>Candidatus Kentrum</taxon>
    </lineage>
</organism>
<feature type="transmembrane region" description="Helical" evidence="1">
    <location>
        <begin position="25"/>
        <end position="47"/>
    </location>
</feature>
<reference evidence="2" key="1">
    <citation type="submission" date="2019-02" db="EMBL/GenBank/DDBJ databases">
        <authorList>
            <person name="Gruber-Vodicka R. H."/>
            <person name="Seah K. B. B."/>
        </authorList>
    </citation>
    <scope>NUCLEOTIDE SEQUENCE</scope>
    <source>
        <strain evidence="2">BECK_DK161</strain>
    </source>
</reference>
<gene>
    <name evidence="2" type="ORF">BECKDK2373C_GA0170839_104024</name>
</gene>
<protein>
    <submittedName>
        <fullName evidence="2">Uncharacterized protein</fullName>
    </submittedName>
</protein>